<dbReference type="EMBL" id="JAPFFF010000009">
    <property type="protein sequence ID" value="KAK8882406.1"/>
    <property type="molecule type" value="Genomic_DNA"/>
</dbReference>
<protein>
    <recommendedName>
        <fullName evidence="2">protein-tyrosine-phosphatase</fullName>
        <ecNumber evidence="2">3.1.3.48</ecNumber>
    </recommendedName>
</protein>
<dbReference type="PANTHER" id="PTHR10159">
    <property type="entry name" value="DUAL SPECIFICITY PROTEIN PHOSPHATASE"/>
    <property type="match status" value="1"/>
</dbReference>
<dbReference type="Gene3D" id="3.90.190.10">
    <property type="entry name" value="Protein tyrosine phosphatase superfamily"/>
    <property type="match status" value="1"/>
</dbReference>
<dbReference type="InterPro" id="IPR029021">
    <property type="entry name" value="Prot-tyrosine_phosphatase-like"/>
</dbReference>
<dbReference type="SMART" id="SM00195">
    <property type="entry name" value="DSPc"/>
    <property type="match status" value="1"/>
</dbReference>
<dbReference type="PROSITE" id="PS00383">
    <property type="entry name" value="TYR_PHOSPHATASE_1"/>
    <property type="match status" value="1"/>
</dbReference>
<evidence type="ECO:0000259" key="6">
    <source>
        <dbReference type="PROSITE" id="PS50056"/>
    </source>
</evidence>
<dbReference type="InterPro" id="IPR020422">
    <property type="entry name" value="TYR_PHOSPHATASE_DUAL_dom"/>
</dbReference>
<evidence type="ECO:0000313" key="8">
    <source>
        <dbReference type="Proteomes" id="UP001470230"/>
    </source>
</evidence>
<organism evidence="7 8">
    <name type="scientific">Tritrichomonas musculus</name>
    <dbReference type="NCBI Taxonomy" id="1915356"/>
    <lineage>
        <taxon>Eukaryota</taxon>
        <taxon>Metamonada</taxon>
        <taxon>Parabasalia</taxon>
        <taxon>Tritrichomonadida</taxon>
        <taxon>Tritrichomonadidae</taxon>
        <taxon>Tritrichomonas</taxon>
    </lineage>
</organism>
<accession>A0ABR2JUI3</accession>
<comment type="similarity">
    <text evidence="1">Belongs to the protein-tyrosine phosphatase family. Non-receptor class dual specificity subfamily.</text>
</comment>
<dbReference type="PROSITE" id="PS50056">
    <property type="entry name" value="TYR_PHOSPHATASE_2"/>
    <property type="match status" value="1"/>
</dbReference>
<dbReference type="PANTHER" id="PTHR10159:SF519">
    <property type="entry name" value="DUAL SPECIFICITY PROTEIN PHOSPHATASE MPK3"/>
    <property type="match status" value="1"/>
</dbReference>
<dbReference type="InterPro" id="IPR016130">
    <property type="entry name" value="Tyr_Pase_AS"/>
</dbReference>
<name>A0ABR2JUI3_9EUKA</name>
<evidence type="ECO:0000313" key="7">
    <source>
        <dbReference type="EMBL" id="KAK8882406.1"/>
    </source>
</evidence>
<keyword evidence="8" id="KW-1185">Reference proteome</keyword>
<dbReference type="Pfam" id="PF00782">
    <property type="entry name" value="DSPc"/>
    <property type="match status" value="1"/>
</dbReference>
<reference evidence="7 8" key="1">
    <citation type="submission" date="2024-04" db="EMBL/GenBank/DDBJ databases">
        <title>Tritrichomonas musculus Genome.</title>
        <authorList>
            <person name="Alves-Ferreira E."/>
            <person name="Grigg M."/>
            <person name="Lorenzi H."/>
            <person name="Galac M."/>
        </authorList>
    </citation>
    <scope>NUCLEOTIDE SEQUENCE [LARGE SCALE GENOMIC DNA]</scope>
    <source>
        <strain evidence="7 8">EAF2021</strain>
    </source>
</reference>
<dbReference type="InterPro" id="IPR000340">
    <property type="entry name" value="Dual-sp_phosphatase_cat-dom"/>
</dbReference>
<evidence type="ECO:0000256" key="1">
    <source>
        <dbReference type="ARBA" id="ARBA00008601"/>
    </source>
</evidence>
<feature type="domain" description="Tyrosine-protein phosphatase" evidence="5">
    <location>
        <begin position="208"/>
        <end position="351"/>
    </location>
</feature>
<feature type="domain" description="Tyrosine specific protein phosphatases" evidence="6">
    <location>
        <begin position="272"/>
        <end position="332"/>
    </location>
</feature>
<comment type="caution">
    <text evidence="7">The sequence shown here is derived from an EMBL/GenBank/DDBJ whole genome shotgun (WGS) entry which is preliminary data.</text>
</comment>
<dbReference type="EC" id="3.1.3.48" evidence="2"/>
<keyword evidence="3" id="KW-0378">Hydrolase</keyword>
<dbReference type="CDD" id="cd14498">
    <property type="entry name" value="DSP"/>
    <property type="match status" value="1"/>
</dbReference>
<evidence type="ECO:0000256" key="3">
    <source>
        <dbReference type="ARBA" id="ARBA00022801"/>
    </source>
</evidence>
<evidence type="ECO:0000259" key="5">
    <source>
        <dbReference type="PROSITE" id="PS50054"/>
    </source>
</evidence>
<evidence type="ECO:0000256" key="4">
    <source>
        <dbReference type="ARBA" id="ARBA00022912"/>
    </source>
</evidence>
<proteinExistence type="inferred from homology"/>
<keyword evidence="4" id="KW-0904">Protein phosphatase</keyword>
<dbReference type="PROSITE" id="PS50054">
    <property type="entry name" value="TYR_PHOSPHATASE_DUAL"/>
    <property type="match status" value="1"/>
</dbReference>
<evidence type="ECO:0000256" key="2">
    <source>
        <dbReference type="ARBA" id="ARBA00013064"/>
    </source>
</evidence>
<dbReference type="Proteomes" id="UP001470230">
    <property type="component" value="Unassembled WGS sequence"/>
</dbReference>
<gene>
    <name evidence="7" type="ORF">M9Y10_045048</name>
</gene>
<dbReference type="SUPFAM" id="SSF52799">
    <property type="entry name" value="(Phosphotyrosine protein) phosphatases II"/>
    <property type="match status" value="1"/>
</dbReference>
<sequence length="367" mass="41340">MGQVFSVEHNLNATSSVTKAVMLLVYENHSLTPLSILDFVRAPASYSGNPILIVEPFNGEIPITTAPIRDKLSYTDTYRAIHTIYKLTPYQFKTYRLWLLTSPTISQSLTTEVIEFSRKFSFLEFNSTIAIEASSIFFDLKTFSSFSSAIRPPSAGIRCSSPVMPSLSSQISNKTRINRSFGTKLMTTFMENPGTEEAESPRLIQESNDIDFVVSGLFIGNEAAAQNRELLSQYKITHIVNLNAHTSSPAFPGSFTYYSVKLNDHVFEVLDDKFWNAYEFTKNAINQGGRVLVHCRRGISRSAALCVAYLMEEKKMTFNEAFNALKRQRPAIDINQGFVDQLKARERINAPPPKKKKPLLSLYLPKK</sequence>
<dbReference type="InterPro" id="IPR000387">
    <property type="entry name" value="Tyr_Pase_dom"/>
</dbReference>